<keyword evidence="8" id="KW-0472">Membrane</keyword>
<dbReference type="GO" id="GO:0016705">
    <property type="term" value="F:oxidoreductase activity, acting on paired donors, with incorporation or reduction of molecular oxygen"/>
    <property type="evidence" value="ECO:0007669"/>
    <property type="project" value="InterPro"/>
</dbReference>
<dbReference type="InterPro" id="IPR002403">
    <property type="entry name" value="Cyt_P450_E_grp-IV"/>
</dbReference>
<dbReference type="Pfam" id="PF00067">
    <property type="entry name" value="p450"/>
    <property type="match status" value="1"/>
</dbReference>
<evidence type="ECO:0000313" key="10">
    <source>
        <dbReference type="Proteomes" id="UP000285326"/>
    </source>
</evidence>
<keyword evidence="8" id="KW-1133">Transmembrane helix</keyword>
<dbReference type="PANTHER" id="PTHR46206:SF6">
    <property type="entry name" value="CYTOCHROME P450 MONOOXYGENASE AN1598-RELATED"/>
    <property type="match status" value="1"/>
</dbReference>
<dbReference type="SUPFAM" id="SSF48264">
    <property type="entry name" value="Cytochrome P450"/>
    <property type="match status" value="1"/>
</dbReference>
<evidence type="ECO:0000256" key="6">
    <source>
        <dbReference type="ARBA" id="ARBA00023033"/>
    </source>
</evidence>
<comment type="caution">
    <text evidence="9">The sequence shown here is derived from an EMBL/GenBank/DDBJ whole genome shotgun (WGS) entry which is preliminary data.</text>
</comment>
<dbReference type="InterPro" id="IPR036396">
    <property type="entry name" value="Cyt_P450_sf"/>
</dbReference>
<keyword evidence="7" id="KW-0349">Heme</keyword>
<sequence>MILKKRNHSFLMFSSLSAMLMNINIPRISDLGQIYHLLTVPRITVVLVLLFVIGYNFFRRSGRLNFPVVENREEADYRLAIREGVAKFPNSPFTISDDPLFVVAPKSTISDIKSFTQDSASFSKHLQYLFHSNITNIGEHEDGALISVIRNDISRQLVTTLGILQDEAIFGFDSCFGPSRDWTPVTLYPAIAKIVTLISGRLFLGRPLSRNEELINTSIKFTIQATNVRDALAKRPKWFRKFLSPFYEEIKSIFNIKKEFAEIIRPMIDAHLAKEGDGKLYSDEGDEQGKFIACLIDRMPPEKRGNIQYLTNQLLSLSFASIHTTSITATQAIYDLASYREYIPLLVDEIKEVMAEDGYDTADDGSVRLRKTSLPKFLKLDSFLKESQRVSPLSLVALRRLVTSDLILSTGHLIPKGTHLCYPSWEIYNESTTLYLDGYTKPLNKFDGLRYYNLRRLPGNANRYYFVSAAPDSLQFGYGNQLCPGRFLANNQIKVILIELLLNWDIRFPDDVKMEGGAWRRPKNNFVKFDCRPDMKASVELRRRKNT</sequence>
<comment type="similarity">
    <text evidence="2">Belongs to the cytochrome P450 family.</text>
</comment>
<dbReference type="InterPro" id="IPR001128">
    <property type="entry name" value="Cyt_P450"/>
</dbReference>
<gene>
    <name evidence="9" type="ORF">GcM1_190001</name>
</gene>
<accession>A0A420J1M6</accession>
<keyword evidence="6" id="KW-0503">Monooxygenase</keyword>
<dbReference type="CDD" id="cd11041">
    <property type="entry name" value="CYP503A1-like"/>
    <property type="match status" value="1"/>
</dbReference>
<keyword evidence="5 7" id="KW-0408">Iron</keyword>
<evidence type="ECO:0000256" key="5">
    <source>
        <dbReference type="ARBA" id="ARBA00023004"/>
    </source>
</evidence>
<dbReference type="GO" id="GO:0004497">
    <property type="term" value="F:monooxygenase activity"/>
    <property type="evidence" value="ECO:0007669"/>
    <property type="project" value="UniProtKB-KW"/>
</dbReference>
<evidence type="ECO:0000256" key="1">
    <source>
        <dbReference type="ARBA" id="ARBA00001971"/>
    </source>
</evidence>
<dbReference type="PRINTS" id="PR00465">
    <property type="entry name" value="EP450IV"/>
</dbReference>
<dbReference type="Gene3D" id="1.10.630.10">
    <property type="entry name" value="Cytochrome P450"/>
    <property type="match status" value="1"/>
</dbReference>
<feature type="transmembrane region" description="Helical" evidence="8">
    <location>
        <begin position="34"/>
        <end position="58"/>
    </location>
</feature>
<dbReference type="AlphaFoldDB" id="A0A420J1M6"/>
<evidence type="ECO:0000256" key="8">
    <source>
        <dbReference type="SAM" id="Phobius"/>
    </source>
</evidence>
<organism evidence="9 10">
    <name type="scientific">Golovinomyces cichoracearum</name>
    <dbReference type="NCBI Taxonomy" id="62708"/>
    <lineage>
        <taxon>Eukaryota</taxon>
        <taxon>Fungi</taxon>
        <taxon>Dikarya</taxon>
        <taxon>Ascomycota</taxon>
        <taxon>Pezizomycotina</taxon>
        <taxon>Leotiomycetes</taxon>
        <taxon>Erysiphales</taxon>
        <taxon>Erysiphaceae</taxon>
        <taxon>Golovinomyces</taxon>
    </lineage>
</organism>
<evidence type="ECO:0000256" key="4">
    <source>
        <dbReference type="ARBA" id="ARBA00023002"/>
    </source>
</evidence>
<evidence type="ECO:0000256" key="7">
    <source>
        <dbReference type="PIRSR" id="PIRSR602403-1"/>
    </source>
</evidence>
<dbReference type="EMBL" id="MCBS01019097">
    <property type="protein sequence ID" value="RKF80658.1"/>
    <property type="molecule type" value="Genomic_DNA"/>
</dbReference>
<keyword evidence="8" id="KW-0812">Transmembrane</keyword>
<evidence type="ECO:0000313" key="9">
    <source>
        <dbReference type="EMBL" id="RKF80658.1"/>
    </source>
</evidence>
<dbReference type="GO" id="GO:0020037">
    <property type="term" value="F:heme binding"/>
    <property type="evidence" value="ECO:0007669"/>
    <property type="project" value="InterPro"/>
</dbReference>
<dbReference type="PANTHER" id="PTHR46206">
    <property type="entry name" value="CYTOCHROME P450"/>
    <property type="match status" value="1"/>
</dbReference>
<keyword evidence="4" id="KW-0560">Oxidoreductase</keyword>
<feature type="binding site" description="axial binding residue" evidence="7">
    <location>
        <position position="483"/>
    </location>
    <ligand>
        <name>heme</name>
        <dbReference type="ChEBI" id="CHEBI:30413"/>
    </ligand>
    <ligandPart>
        <name>Fe</name>
        <dbReference type="ChEBI" id="CHEBI:18248"/>
    </ligandPart>
</feature>
<comment type="cofactor">
    <cofactor evidence="1 7">
        <name>heme</name>
        <dbReference type="ChEBI" id="CHEBI:30413"/>
    </cofactor>
</comment>
<protein>
    <submittedName>
        <fullName evidence="9">Cytochrome P450 monooygenase 3</fullName>
    </submittedName>
</protein>
<keyword evidence="3 7" id="KW-0479">Metal-binding</keyword>
<evidence type="ECO:0000256" key="3">
    <source>
        <dbReference type="ARBA" id="ARBA00022723"/>
    </source>
</evidence>
<name>A0A420J1M6_9PEZI</name>
<reference evidence="9 10" key="1">
    <citation type="journal article" date="2018" name="BMC Genomics">
        <title>Comparative genome analyses reveal sequence features reflecting distinct modes of host-adaptation between dicot and monocot powdery mildew.</title>
        <authorList>
            <person name="Wu Y."/>
            <person name="Ma X."/>
            <person name="Pan Z."/>
            <person name="Kale S.D."/>
            <person name="Song Y."/>
            <person name="King H."/>
            <person name="Zhang Q."/>
            <person name="Presley C."/>
            <person name="Deng X."/>
            <person name="Wei C.I."/>
            <person name="Xiao S."/>
        </authorList>
    </citation>
    <scope>NUCLEOTIDE SEQUENCE [LARGE SCALE GENOMIC DNA]</scope>
    <source>
        <strain evidence="9">UMSG1</strain>
    </source>
</reference>
<dbReference type="GO" id="GO:0005506">
    <property type="term" value="F:iron ion binding"/>
    <property type="evidence" value="ECO:0007669"/>
    <property type="project" value="InterPro"/>
</dbReference>
<proteinExistence type="inferred from homology"/>
<dbReference type="Proteomes" id="UP000285326">
    <property type="component" value="Unassembled WGS sequence"/>
</dbReference>
<evidence type="ECO:0000256" key="2">
    <source>
        <dbReference type="ARBA" id="ARBA00010617"/>
    </source>
</evidence>